<protein>
    <recommendedName>
        <fullName evidence="3">Aminotransferase-like plant mobile domain-containing protein</fullName>
    </recommendedName>
</protein>
<evidence type="ECO:0000256" key="1">
    <source>
        <dbReference type="SAM" id="MobiDB-lite"/>
    </source>
</evidence>
<evidence type="ECO:0008006" key="3">
    <source>
        <dbReference type="Google" id="ProtNLM"/>
    </source>
</evidence>
<accession>A5BLL2</accession>
<proteinExistence type="predicted"/>
<organism evidence="2">
    <name type="scientific">Vitis vinifera</name>
    <name type="common">Grape</name>
    <dbReference type="NCBI Taxonomy" id="29760"/>
    <lineage>
        <taxon>Eukaryota</taxon>
        <taxon>Viridiplantae</taxon>
        <taxon>Streptophyta</taxon>
        <taxon>Embryophyta</taxon>
        <taxon>Tracheophyta</taxon>
        <taxon>Spermatophyta</taxon>
        <taxon>Magnoliopsida</taxon>
        <taxon>eudicotyledons</taxon>
        <taxon>Gunneridae</taxon>
        <taxon>Pentapetalae</taxon>
        <taxon>rosids</taxon>
        <taxon>Vitales</taxon>
        <taxon>Vitaceae</taxon>
        <taxon>Viteae</taxon>
        <taxon>Vitis</taxon>
    </lineage>
</organism>
<feature type="compositionally biased region" description="Basic and acidic residues" evidence="1">
    <location>
        <begin position="20"/>
        <end position="55"/>
    </location>
</feature>
<name>A5BLL2_VITVI</name>
<feature type="region of interest" description="Disordered" evidence="1">
    <location>
        <begin position="1"/>
        <end position="72"/>
    </location>
</feature>
<sequence length="419" mass="47870">MIRICPSGEVETPSFPIRRQAPDVKHPEKVARHPDIIPDVGYPKKMERRKGDRSRVHGVGTHPEQLHPDSPRGYAARSLIRTPSGRSTQFGHPQDVPRGLLEVFRTRTLEVVYKHWKSCTRLGTHSKITMPNYHSLDEFSITKAYADWWIGMCNLEKNMLTITCIEPPHVLLYKYPQNLWRVEHARSTQTIWVSSRCSRGFTRGFCTRTLEAVYKHWKSCSRLGTHSKITMPNYHSLEEFSITKAYANWWIGVCNLKKNMLSIACIEPPHDSSLQIPSKSLESRTCKINPSVSTKSNVGDNIEGNFDNLPNDSRVSSKRSMDGHQTNVFTHLEHEVQCANSTKISFEVKNERLIIIASQIANALNSETVEARHCELLKTDLVTLDAKQDALKKELEQLGIQRECLYNSILETDENLVNK</sequence>
<dbReference type="AlphaFoldDB" id="A5BLL2"/>
<gene>
    <name evidence="2" type="ORF">VITISV_042050</name>
</gene>
<evidence type="ECO:0000313" key="2">
    <source>
        <dbReference type="EMBL" id="CAN65791.1"/>
    </source>
</evidence>
<dbReference type="EMBL" id="AM463740">
    <property type="protein sequence ID" value="CAN65791.1"/>
    <property type="molecule type" value="Genomic_DNA"/>
</dbReference>
<reference evidence="2" key="1">
    <citation type="journal article" date="2007" name="PLoS ONE">
        <title>The first genome sequence of an elite grapevine cultivar (Pinot noir Vitis vinifera L.): coping with a highly heterozygous genome.</title>
        <authorList>
            <person name="Velasco R."/>
            <person name="Zharkikh A."/>
            <person name="Troggio M."/>
            <person name="Cartwright D.A."/>
            <person name="Cestaro A."/>
            <person name="Pruss D."/>
            <person name="Pindo M."/>
            <person name="FitzGerald L.M."/>
            <person name="Vezzulli S."/>
            <person name="Reid J."/>
            <person name="Malacarne G."/>
            <person name="Iliev D."/>
            <person name="Coppola G."/>
            <person name="Wardell B."/>
            <person name="Micheletti D."/>
            <person name="Macalma T."/>
            <person name="Facci M."/>
            <person name="Mitchell J.T."/>
            <person name="Perazzolli M."/>
            <person name="Eldredge G."/>
            <person name="Gatto P."/>
            <person name="Oyzerski R."/>
            <person name="Moretto M."/>
            <person name="Gutin N."/>
            <person name="Stefanini M."/>
            <person name="Chen Y."/>
            <person name="Segala C."/>
            <person name="Davenport C."/>
            <person name="Dematte L."/>
            <person name="Mraz A."/>
            <person name="Battilana J."/>
            <person name="Stormo K."/>
            <person name="Costa F."/>
            <person name="Tao Q."/>
            <person name="Si-Ammour A."/>
            <person name="Harkins T."/>
            <person name="Lackey A."/>
            <person name="Perbost C."/>
            <person name="Taillon B."/>
            <person name="Stella A."/>
            <person name="Solovyev V."/>
            <person name="Fawcett J.A."/>
            <person name="Sterck L."/>
            <person name="Vandepoele K."/>
            <person name="Grando S.M."/>
            <person name="Toppo S."/>
            <person name="Moser C."/>
            <person name="Lanchbury J."/>
            <person name="Bogden R."/>
            <person name="Skolnick M."/>
            <person name="Sgaramella V."/>
            <person name="Bhatnagar S.K."/>
            <person name="Fontana P."/>
            <person name="Gutin A."/>
            <person name="Van de Peer Y."/>
            <person name="Salamini F."/>
            <person name="Viola R."/>
        </authorList>
    </citation>
    <scope>NUCLEOTIDE SEQUENCE</scope>
</reference>